<dbReference type="EMBL" id="NJHN03000083">
    <property type="protein sequence ID" value="KAH9416956.1"/>
    <property type="molecule type" value="Genomic_DNA"/>
</dbReference>
<dbReference type="Pfam" id="PF02014">
    <property type="entry name" value="Reeler"/>
    <property type="match status" value="1"/>
</dbReference>
<keyword evidence="2" id="KW-0472">Membrane</keyword>
<evidence type="ECO:0000256" key="2">
    <source>
        <dbReference type="SAM" id="Phobius"/>
    </source>
</evidence>
<feature type="domain" description="Reelin" evidence="3">
    <location>
        <begin position="67"/>
        <end position="201"/>
    </location>
</feature>
<evidence type="ECO:0000313" key="5">
    <source>
        <dbReference type="Proteomes" id="UP000887458"/>
    </source>
</evidence>
<dbReference type="Gene3D" id="2.60.40.4060">
    <property type="entry name" value="Reeler domain"/>
    <property type="match status" value="1"/>
</dbReference>
<evidence type="ECO:0000256" key="1">
    <source>
        <dbReference type="SAM" id="MobiDB-lite"/>
    </source>
</evidence>
<dbReference type="InterPro" id="IPR051237">
    <property type="entry name" value="Ferric-chelate_Red/DefProt"/>
</dbReference>
<reference evidence="4 5" key="2">
    <citation type="journal article" date="2022" name="Mol. Biol. Evol.">
        <title>Comparative Genomics Reveals Insights into the Divergent Evolution of Astigmatic Mites and Household Pest Adaptations.</title>
        <authorList>
            <person name="Xiong Q."/>
            <person name="Wan A.T."/>
            <person name="Liu X."/>
            <person name="Fung C.S."/>
            <person name="Xiao X."/>
            <person name="Malainual N."/>
            <person name="Hou J."/>
            <person name="Wang L."/>
            <person name="Wang M."/>
            <person name="Yang K.Y."/>
            <person name="Cui Y."/>
            <person name="Leung E.L."/>
            <person name="Nong W."/>
            <person name="Shin S.K."/>
            <person name="Au S.W."/>
            <person name="Jeong K.Y."/>
            <person name="Chew F.T."/>
            <person name="Hui J.H."/>
            <person name="Leung T.F."/>
            <person name="Tungtrongchitr A."/>
            <person name="Zhong N."/>
            <person name="Liu Z."/>
            <person name="Tsui S.K."/>
        </authorList>
    </citation>
    <scope>NUCLEOTIDE SEQUENCE [LARGE SCALE GENOMIC DNA]</scope>
    <source>
        <strain evidence="4">Derp</strain>
    </source>
</reference>
<feature type="region of interest" description="Disordered" evidence="1">
    <location>
        <begin position="203"/>
        <end position="250"/>
    </location>
</feature>
<keyword evidence="5" id="KW-1185">Reference proteome</keyword>
<sequence length="285" mass="32120">MDKNEILQSEMKIIGFEFGFRRGDLLSAMFVNNHHRVIILSFAVVIFLILSYQSVNGRRNGAPIESCTSLKPNHGQNIQSQPKSTNPFLFNITLYPYMNDEEFVHIEIYTPDDNHRTVFRGFIVQARMANDQTVIADGQFVPMDSNQTRSFSCNNMEGNNTWTHSNNSPKQRVSAFWFPTESTMNNEIIFLATVAIDAKHYCGGGEEEQGEGGEGEVEGGGGENPSNEQEESDEENSAEQQQQEPSNNVESIVSSSTFTINYNSSTTSNLILLIFLLLFYCEFIF</sequence>
<name>A0ABQ8J345_DERPT</name>
<dbReference type="PANTHER" id="PTHR45828">
    <property type="entry name" value="CYTOCHROME B561/FERRIC REDUCTASE TRANSMEMBRANE"/>
    <property type="match status" value="1"/>
</dbReference>
<keyword evidence="2" id="KW-0812">Transmembrane</keyword>
<dbReference type="PANTHER" id="PTHR45828:SF33">
    <property type="entry name" value="DOMON DOMAIN-CONTAINING PROTEIN"/>
    <property type="match status" value="1"/>
</dbReference>
<dbReference type="CDD" id="cd08544">
    <property type="entry name" value="Reeler"/>
    <property type="match status" value="1"/>
</dbReference>
<feature type="compositionally biased region" description="Acidic residues" evidence="1">
    <location>
        <begin position="205"/>
        <end position="217"/>
    </location>
</feature>
<organism evidence="4 5">
    <name type="scientific">Dermatophagoides pteronyssinus</name>
    <name type="common">European house dust mite</name>
    <dbReference type="NCBI Taxonomy" id="6956"/>
    <lineage>
        <taxon>Eukaryota</taxon>
        <taxon>Metazoa</taxon>
        <taxon>Ecdysozoa</taxon>
        <taxon>Arthropoda</taxon>
        <taxon>Chelicerata</taxon>
        <taxon>Arachnida</taxon>
        <taxon>Acari</taxon>
        <taxon>Acariformes</taxon>
        <taxon>Sarcoptiformes</taxon>
        <taxon>Astigmata</taxon>
        <taxon>Psoroptidia</taxon>
        <taxon>Analgoidea</taxon>
        <taxon>Pyroglyphidae</taxon>
        <taxon>Dermatophagoidinae</taxon>
        <taxon>Dermatophagoides</taxon>
    </lineage>
</organism>
<dbReference type="InterPro" id="IPR002861">
    <property type="entry name" value="Reeler_dom"/>
</dbReference>
<feature type="transmembrane region" description="Helical" evidence="2">
    <location>
        <begin position="37"/>
        <end position="55"/>
    </location>
</feature>
<feature type="compositionally biased region" description="Acidic residues" evidence="1">
    <location>
        <begin position="228"/>
        <end position="237"/>
    </location>
</feature>
<dbReference type="InterPro" id="IPR042307">
    <property type="entry name" value="Reeler_sf"/>
</dbReference>
<accession>A0ABQ8J345</accession>
<evidence type="ECO:0000313" key="4">
    <source>
        <dbReference type="EMBL" id="KAH9416956.1"/>
    </source>
</evidence>
<dbReference type="Proteomes" id="UP000887458">
    <property type="component" value="Unassembled WGS sequence"/>
</dbReference>
<evidence type="ECO:0000259" key="3">
    <source>
        <dbReference type="Pfam" id="PF02014"/>
    </source>
</evidence>
<comment type="caution">
    <text evidence="4">The sequence shown here is derived from an EMBL/GenBank/DDBJ whole genome shotgun (WGS) entry which is preliminary data.</text>
</comment>
<keyword evidence="2" id="KW-1133">Transmembrane helix</keyword>
<feature type="compositionally biased region" description="Low complexity" evidence="1">
    <location>
        <begin position="238"/>
        <end position="250"/>
    </location>
</feature>
<proteinExistence type="predicted"/>
<gene>
    <name evidence="4" type="primary">FRRS1_4</name>
    <name evidence="4" type="ORF">DERP_011685</name>
</gene>
<reference evidence="4 5" key="1">
    <citation type="journal article" date="2018" name="J. Allergy Clin. Immunol.">
        <title>High-quality assembly of Dermatophagoides pteronyssinus genome and transcriptome reveals a wide range of novel allergens.</title>
        <authorList>
            <person name="Liu X.Y."/>
            <person name="Yang K.Y."/>
            <person name="Wang M.Q."/>
            <person name="Kwok J.S."/>
            <person name="Zeng X."/>
            <person name="Yang Z."/>
            <person name="Xiao X.J."/>
            <person name="Lau C.P."/>
            <person name="Li Y."/>
            <person name="Huang Z.M."/>
            <person name="Ba J.G."/>
            <person name="Yim A.K."/>
            <person name="Ouyang C.Y."/>
            <person name="Ngai S.M."/>
            <person name="Chan T.F."/>
            <person name="Leung E.L."/>
            <person name="Liu L."/>
            <person name="Liu Z.G."/>
            <person name="Tsui S.K."/>
        </authorList>
    </citation>
    <scope>NUCLEOTIDE SEQUENCE [LARGE SCALE GENOMIC DNA]</scope>
    <source>
        <strain evidence="4">Derp</strain>
    </source>
</reference>
<protein>
    <submittedName>
        <fullName evidence="4">DOMON domain-containing protein frrs1L</fullName>
    </submittedName>
</protein>